<dbReference type="EMBL" id="JALJAT010000006">
    <property type="protein sequence ID" value="KAK4468687.1"/>
    <property type="molecule type" value="Genomic_DNA"/>
</dbReference>
<dbReference type="InterPro" id="IPR057537">
    <property type="entry name" value="C2_C2CD3_N"/>
</dbReference>
<evidence type="ECO:0000313" key="2">
    <source>
        <dbReference type="EMBL" id="KAK4468687.1"/>
    </source>
</evidence>
<organism evidence="2 3">
    <name type="scientific">Schistosoma mekongi</name>
    <name type="common">Parasitic worm</name>
    <dbReference type="NCBI Taxonomy" id="38744"/>
    <lineage>
        <taxon>Eukaryota</taxon>
        <taxon>Metazoa</taxon>
        <taxon>Spiralia</taxon>
        <taxon>Lophotrochozoa</taxon>
        <taxon>Platyhelminthes</taxon>
        <taxon>Trematoda</taxon>
        <taxon>Digenea</taxon>
        <taxon>Strigeidida</taxon>
        <taxon>Schistosomatoidea</taxon>
        <taxon>Schistosomatidae</taxon>
        <taxon>Schistosoma</taxon>
    </lineage>
</organism>
<sequence length="296" mass="34390">MTGRLNRILFQPNQRNLVQVYTNLPPGIDSKATAYLVLVVRLFRPNPSHIASSRNNFLNDIYVLVRWWGEPTEAKCAIFYPRLSHKVGHKQITCTKARYRITVPLDKFSAYLRDMRELRLDVIDVHHQRIIGRGRLDRIDRLTTITPIDTILPVINEVGEKLGDLNVSIMIEPVLNSNPKPVFSRFIWKTDRDRLNQNINIEDDHDVNKQKTMMNDKNSMNSCKQEHEVSLSSSDTHIGIDEQVNLIQSQQNNNIGEHAVDLDIGSLDQNHYNDSNKYKLFTTCYNQREEITITYY</sequence>
<reference evidence="2" key="2">
    <citation type="journal article" date="2023" name="Infect Dis Poverty">
        <title>Chromosome-scale genome of the human blood fluke Schistosoma mekongi and its implications for public health.</title>
        <authorList>
            <person name="Zhou M."/>
            <person name="Xu L."/>
            <person name="Xu D."/>
            <person name="Chen W."/>
            <person name="Khan J."/>
            <person name="Hu Y."/>
            <person name="Huang H."/>
            <person name="Wei H."/>
            <person name="Zhang Y."/>
            <person name="Chusongsang P."/>
            <person name="Tanasarnprasert K."/>
            <person name="Hu X."/>
            <person name="Limpanont Y."/>
            <person name="Lv Z."/>
        </authorList>
    </citation>
    <scope>NUCLEOTIDE SEQUENCE</scope>
    <source>
        <strain evidence="2">LV_2022a</strain>
    </source>
</reference>
<accession>A0AAE2D2F5</accession>
<protein>
    <recommendedName>
        <fullName evidence="1">C2CD3 N-terminal C2 domain-containing protein</fullName>
    </recommendedName>
</protein>
<name>A0AAE2D2F5_SCHME</name>
<feature type="domain" description="C2CD3 N-terminal C2" evidence="1">
    <location>
        <begin position="22"/>
        <end position="174"/>
    </location>
</feature>
<dbReference type="GO" id="GO:0060271">
    <property type="term" value="P:cilium assembly"/>
    <property type="evidence" value="ECO:0007669"/>
    <property type="project" value="TreeGrafter"/>
</dbReference>
<dbReference type="GO" id="GO:0005815">
    <property type="term" value="C:microtubule organizing center"/>
    <property type="evidence" value="ECO:0007669"/>
    <property type="project" value="TreeGrafter"/>
</dbReference>
<comment type="caution">
    <text evidence="2">The sequence shown here is derived from an EMBL/GenBank/DDBJ whole genome shotgun (WGS) entry which is preliminary data.</text>
</comment>
<keyword evidence="3" id="KW-1185">Reference proteome</keyword>
<gene>
    <name evidence="2" type="ORF">MN116_007869</name>
</gene>
<dbReference type="AlphaFoldDB" id="A0AAE2D2F5"/>
<dbReference type="Proteomes" id="UP001292079">
    <property type="component" value="Unassembled WGS sequence"/>
</dbReference>
<reference evidence="2" key="1">
    <citation type="submission" date="2022-04" db="EMBL/GenBank/DDBJ databases">
        <authorList>
            <person name="Xu L."/>
            <person name="Lv Z."/>
        </authorList>
    </citation>
    <scope>NUCLEOTIDE SEQUENCE</scope>
    <source>
        <strain evidence="2">LV_2022a</strain>
    </source>
</reference>
<evidence type="ECO:0000313" key="3">
    <source>
        <dbReference type="Proteomes" id="UP001292079"/>
    </source>
</evidence>
<dbReference type="PANTHER" id="PTHR21254">
    <property type="entry name" value="C2 DOMAIN-CONTAINING PROTEIN 3"/>
    <property type="match status" value="1"/>
</dbReference>
<evidence type="ECO:0000259" key="1">
    <source>
        <dbReference type="Pfam" id="PF25339"/>
    </source>
</evidence>
<proteinExistence type="predicted"/>
<dbReference type="PANTHER" id="PTHR21254:SF1">
    <property type="entry name" value="C2 DOMAIN-CONTAINING PROTEIN 3"/>
    <property type="match status" value="1"/>
</dbReference>
<dbReference type="Pfam" id="PF25339">
    <property type="entry name" value="C2_C2CD3_N"/>
    <property type="match status" value="1"/>
</dbReference>